<gene>
    <name evidence="3" type="ORF">Pan97_00330</name>
</gene>
<keyword evidence="1" id="KW-1133">Transmembrane helix</keyword>
<dbReference type="KEGG" id="bvo:Pan97_00330"/>
<accession>A0A518C1G8</accession>
<dbReference type="InterPro" id="IPR011453">
    <property type="entry name" value="DUF1559"/>
</dbReference>
<dbReference type="RefSeq" id="WP_144969591.1">
    <property type="nucleotide sequence ID" value="NZ_CP036289.1"/>
</dbReference>
<dbReference type="NCBIfam" id="TIGR04294">
    <property type="entry name" value="pre_pil_HX9DG"/>
    <property type="match status" value="1"/>
</dbReference>
<keyword evidence="4" id="KW-1185">Reference proteome</keyword>
<name>A0A518C1G8_9BACT</name>
<sequence length="328" mass="35573">MPHSDADSGPSLGDANDQRDRSRTPLIVGVVLFLVLLVGCVILGPIASALLQVRENARRTACMNHLREIGVQIEDYYEVHNAFPPGWEVPMDEAPALPTWGWPSKLISMTGVTYPTPEDLQQPLAEVLLADDERMEFVQTYFQQYLCPSDDGLAYDGENHPDRRWVHNEKPVPFGLSMYVGNAGHRHDAVGSQANTGIFYGNSAVTLADITDGISHTIMVGERDLTNCRAGSWPGVPDPLKHDGGPSIWNVVAGAKPKINAPPWDGDTLCGEGFSSLHPGGANVLLVDGSVEFLATDTDTQWQPEPTAGQIGVLQQMMIRNDGQKSGP</sequence>
<dbReference type="PANTHER" id="PTHR30093">
    <property type="entry name" value="GENERAL SECRETION PATHWAY PROTEIN G"/>
    <property type="match status" value="1"/>
</dbReference>
<feature type="domain" description="DUF1559" evidence="2">
    <location>
        <begin position="53"/>
        <end position="300"/>
    </location>
</feature>
<dbReference type="OrthoDB" id="250444at2"/>
<keyword evidence="1" id="KW-0812">Transmembrane</keyword>
<proteinExistence type="predicted"/>
<evidence type="ECO:0000313" key="3">
    <source>
        <dbReference type="EMBL" id="QDU73066.1"/>
    </source>
</evidence>
<dbReference type="PANTHER" id="PTHR30093:SF2">
    <property type="entry name" value="TYPE II SECRETION SYSTEM PROTEIN H"/>
    <property type="match status" value="1"/>
</dbReference>
<evidence type="ECO:0000259" key="2">
    <source>
        <dbReference type="Pfam" id="PF07596"/>
    </source>
</evidence>
<protein>
    <recommendedName>
        <fullName evidence="2">DUF1559 domain-containing protein</fullName>
    </recommendedName>
</protein>
<evidence type="ECO:0000256" key="1">
    <source>
        <dbReference type="SAM" id="Phobius"/>
    </source>
</evidence>
<dbReference type="Pfam" id="PF07596">
    <property type="entry name" value="SBP_bac_10"/>
    <property type="match status" value="1"/>
</dbReference>
<feature type="transmembrane region" description="Helical" evidence="1">
    <location>
        <begin position="26"/>
        <end position="51"/>
    </location>
</feature>
<reference evidence="4" key="1">
    <citation type="submission" date="2019-02" db="EMBL/GenBank/DDBJ databases">
        <title>Deep-cultivation of Planctomycetes and their phenomic and genomic characterization uncovers novel biology.</title>
        <authorList>
            <person name="Wiegand S."/>
            <person name="Jogler M."/>
            <person name="Boedeker C."/>
            <person name="Pinto D."/>
            <person name="Vollmers J."/>
            <person name="Rivas-Marin E."/>
            <person name="Kohn T."/>
            <person name="Peeters S.H."/>
            <person name="Heuer A."/>
            <person name="Rast P."/>
            <person name="Oberbeckmann S."/>
            <person name="Bunk B."/>
            <person name="Jeske O."/>
            <person name="Meyerdierks A."/>
            <person name="Storesund J.E."/>
            <person name="Kallscheuer N."/>
            <person name="Luecker S."/>
            <person name="Lage O.M."/>
            <person name="Pohl T."/>
            <person name="Merkel B.J."/>
            <person name="Hornburger P."/>
            <person name="Mueller R.-W."/>
            <person name="Bruemmer F."/>
            <person name="Labrenz M."/>
            <person name="Spormann A.M."/>
            <person name="Op den Camp H."/>
            <person name="Overmann J."/>
            <person name="Amann R."/>
            <person name="Jetten M.S.M."/>
            <person name="Mascher T."/>
            <person name="Medema M.H."/>
            <person name="Devos D.P."/>
            <person name="Kaster A.-K."/>
            <person name="Ovreas L."/>
            <person name="Rohde M."/>
            <person name="Galperin M.Y."/>
            <person name="Jogler C."/>
        </authorList>
    </citation>
    <scope>NUCLEOTIDE SEQUENCE [LARGE SCALE GENOMIC DNA]</scope>
    <source>
        <strain evidence="4">Pan97</strain>
    </source>
</reference>
<evidence type="ECO:0000313" key="4">
    <source>
        <dbReference type="Proteomes" id="UP000318626"/>
    </source>
</evidence>
<dbReference type="AlphaFoldDB" id="A0A518C1G8"/>
<dbReference type="InterPro" id="IPR027558">
    <property type="entry name" value="Pre_pil_HX9DG_C"/>
</dbReference>
<dbReference type="EMBL" id="CP036289">
    <property type="protein sequence ID" value="QDU73066.1"/>
    <property type="molecule type" value="Genomic_DNA"/>
</dbReference>
<dbReference type="Proteomes" id="UP000318626">
    <property type="component" value="Chromosome"/>
</dbReference>
<organism evidence="3 4">
    <name type="scientific">Bremerella volcania</name>
    <dbReference type="NCBI Taxonomy" id="2527984"/>
    <lineage>
        <taxon>Bacteria</taxon>
        <taxon>Pseudomonadati</taxon>
        <taxon>Planctomycetota</taxon>
        <taxon>Planctomycetia</taxon>
        <taxon>Pirellulales</taxon>
        <taxon>Pirellulaceae</taxon>
        <taxon>Bremerella</taxon>
    </lineage>
</organism>
<keyword evidence="1" id="KW-0472">Membrane</keyword>